<dbReference type="PANTHER" id="PTHR30348:SF9">
    <property type="entry name" value="UPF0759 PROTEIN YECE"/>
    <property type="match status" value="1"/>
</dbReference>
<name>A0ABU1G0Q2_9GAMM</name>
<evidence type="ECO:0000313" key="1">
    <source>
        <dbReference type="EMBL" id="MDR5866519.1"/>
    </source>
</evidence>
<organism evidence="1 2">
    <name type="scientific">Halomonas koreensis</name>
    <dbReference type="NCBI Taxonomy" id="245385"/>
    <lineage>
        <taxon>Bacteria</taxon>
        <taxon>Pseudomonadati</taxon>
        <taxon>Pseudomonadota</taxon>
        <taxon>Gammaproteobacteria</taxon>
        <taxon>Oceanospirillales</taxon>
        <taxon>Halomonadaceae</taxon>
        <taxon>Halomonas</taxon>
    </lineage>
</organism>
<dbReference type="RefSeq" id="WP_309652118.1">
    <property type="nucleotide sequence ID" value="NZ_JARWAK010000004.1"/>
</dbReference>
<evidence type="ECO:0000313" key="2">
    <source>
        <dbReference type="Proteomes" id="UP001264519"/>
    </source>
</evidence>
<dbReference type="SUPFAM" id="SSF117396">
    <property type="entry name" value="TM1631-like"/>
    <property type="match status" value="1"/>
</dbReference>
<reference evidence="1 2" key="1">
    <citation type="submission" date="2023-04" db="EMBL/GenBank/DDBJ databases">
        <title>A long-awaited taxogenomic arrangement of the family Halomonadaceae.</title>
        <authorList>
            <person name="De La Haba R."/>
            <person name="Chuvochina M."/>
            <person name="Wittouck S."/>
            <person name="Arahal D.R."/>
            <person name="Sanchez-Porro C."/>
            <person name="Hugenholtz P."/>
            <person name="Ventosa A."/>
        </authorList>
    </citation>
    <scope>NUCLEOTIDE SEQUENCE [LARGE SCALE GENOMIC DNA]</scope>
    <source>
        <strain evidence="1 2">DSM 23530</strain>
    </source>
</reference>
<dbReference type="InterPro" id="IPR002763">
    <property type="entry name" value="DUF72"/>
</dbReference>
<accession>A0ABU1G0Q2</accession>
<dbReference type="InterPro" id="IPR036520">
    <property type="entry name" value="UPF0759_sf"/>
</dbReference>
<dbReference type="Gene3D" id="3.20.20.410">
    <property type="entry name" value="Protein of unknown function UPF0759"/>
    <property type="match status" value="1"/>
</dbReference>
<proteinExistence type="predicted"/>
<sequence>MSASAAASRDATPRLHLGLPMWANPDWRGGLYPPHGGGEGHLGDYARVFSAVEGNTTFYSGAPRPETVAAWARQAPSGFRFCFKLPAALTHDRRLAGIEDDLDAFLAALAPLHDRLGPMMVQLPRDFGAAELVRLEALLSRWPGWLPCAVEVRHSEFFHKGSAEAALNRLLITHGANRVMLDVRPLFSTPAGGHPGLRQAQHEKPKRPLHVLSTGSFPVIRFIGHVDEATNIRYFAPWIERLALWIKQGKTPCLFVHTADNRRAPELARRLHAAVAERAGLPALPAFPGECQAALF</sequence>
<dbReference type="EMBL" id="JARWAK010000004">
    <property type="protein sequence ID" value="MDR5866519.1"/>
    <property type="molecule type" value="Genomic_DNA"/>
</dbReference>
<keyword evidence="2" id="KW-1185">Reference proteome</keyword>
<dbReference type="Proteomes" id="UP001264519">
    <property type="component" value="Unassembled WGS sequence"/>
</dbReference>
<comment type="caution">
    <text evidence="1">The sequence shown here is derived from an EMBL/GenBank/DDBJ whole genome shotgun (WGS) entry which is preliminary data.</text>
</comment>
<dbReference type="PANTHER" id="PTHR30348">
    <property type="entry name" value="UNCHARACTERIZED PROTEIN YECE"/>
    <property type="match status" value="1"/>
</dbReference>
<dbReference type="Pfam" id="PF01904">
    <property type="entry name" value="DUF72"/>
    <property type="match status" value="1"/>
</dbReference>
<protein>
    <submittedName>
        <fullName evidence="1">DUF72 domain-containing protein</fullName>
    </submittedName>
</protein>
<gene>
    <name evidence="1" type="ORF">QC818_06935</name>
</gene>